<dbReference type="VEuPathDB" id="PlasmoDB:PGABG01_1216600"/>
<dbReference type="AlphaFoldDB" id="A0A151LGG0"/>
<dbReference type="EMBL" id="LVLB01000013">
    <property type="protein sequence ID" value="KYN97986.1"/>
    <property type="molecule type" value="Genomic_DNA"/>
</dbReference>
<reference evidence="1 3" key="1">
    <citation type="journal article" date="2016" name="Nat. Commun.">
        <title>Genomes of cryptic chimpanzee Plasmodium species reveal key evolutionary events leading to human malaria.</title>
        <authorList>
            <person name="Sundararaman S.A."/>
            <person name="Plenderleith L.J."/>
            <person name="Liu W."/>
            <person name="Loy D.E."/>
            <person name="Learn G.H."/>
            <person name="Li Y."/>
            <person name="Shaw K.S."/>
            <person name="Ayouba A."/>
            <person name="Peeters M."/>
            <person name="Speede S."/>
            <person name="Shaw G.M."/>
            <person name="Bushman F.D."/>
            <person name="Brisson D."/>
            <person name="Rayner J.C."/>
            <person name="Sharp P.M."/>
            <person name="Hahn B.H."/>
        </authorList>
    </citation>
    <scope>NUCLEOTIDE SEQUENCE [LARGE SCALE GENOMIC DNA]</scope>
    <source>
        <strain evidence="1 3">SY75</strain>
    </source>
</reference>
<evidence type="ECO:0000313" key="3">
    <source>
        <dbReference type="Proteomes" id="UP000076004"/>
    </source>
</evidence>
<evidence type="ECO:0000313" key="1">
    <source>
        <dbReference type="EMBL" id="KYN97986.1"/>
    </source>
</evidence>
<reference evidence="2" key="2">
    <citation type="submission" date="2016-09" db="EMBL/GenBank/DDBJ databases">
        <authorList>
            <consortium name="Pathogen Informatics"/>
            <person name="Sun Q."/>
            <person name="Inoue M."/>
        </authorList>
    </citation>
    <scope>NUCLEOTIDE SEQUENCE</scope>
</reference>
<evidence type="ECO:0000313" key="4">
    <source>
        <dbReference type="Proteomes" id="UP000831156"/>
    </source>
</evidence>
<dbReference type="VEuPathDB" id="PlasmoDB:PGSY75_1217500"/>
<name>A0A151LGG0_9APIC</name>
<dbReference type="Proteomes" id="UP000831156">
    <property type="component" value="Chromosome 12"/>
</dbReference>
<sequence>MTVTLESLNEEKLQNYHNKRKYNCRMTFTRFTKKRFKNKDNNKEGKINIRTSLIKNEIIGDDNDDFIDNSFMRTCHKFKFYKNNRTDVYNPYDRKLENYNYERDETFCSLTDLDDIVHDDQKKKNKYFIYKNKSLNDYNSCFEKKNKRLKWFRLKRKKKKDYVNEESIKYLNESVCSNYKEANKSNQIQNSSEYTRGCVLNTVNGIKGFSTWII</sequence>
<dbReference type="EMBL" id="LT969435">
    <property type="protein sequence ID" value="SOV16309.1"/>
    <property type="molecule type" value="Genomic_DNA"/>
</dbReference>
<dbReference type="GeneID" id="29777349"/>
<organism evidence="1 3">
    <name type="scientific">Plasmodium gaboni</name>
    <dbReference type="NCBI Taxonomy" id="647221"/>
    <lineage>
        <taxon>Eukaryota</taxon>
        <taxon>Sar</taxon>
        <taxon>Alveolata</taxon>
        <taxon>Apicomplexa</taxon>
        <taxon>Aconoidasida</taxon>
        <taxon>Haemosporida</taxon>
        <taxon>Plasmodiidae</taxon>
        <taxon>Plasmodium</taxon>
        <taxon>Plasmodium (Laverania)</taxon>
    </lineage>
</organism>
<protein>
    <submittedName>
        <fullName evidence="1">Uncharacterized protein</fullName>
    </submittedName>
</protein>
<proteinExistence type="predicted"/>
<dbReference type="KEGG" id="pgab:PGSY75_1217500"/>
<dbReference type="RefSeq" id="XP_018640625.1">
    <property type="nucleotide sequence ID" value="XM_018786760.1"/>
</dbReference>
<keyword evidence="4" id="KW-1185">Reference proteome</keyword>
<evidence type="ECO:0000313" key="2">
    <source>
        <dbReference type="EMBL" id="SOV16309.1"/>
    </source>
</evidence>
<dbReference type="OrthoDB" id="376626at2759"/>
<gene>
    <name evidence="2" type="ORF">PGABG01_1216600</name>
    <name evidence="1" type="ORF">PGSY75_1217500</name>
</gene>
<dbReference type="Proteomes" id="UP000076004">
    <property type="component" value="Chromosome 12"/>
</dbReference>
<accession>A0A151LGG0</accession>